<evidence type="ECO:0000313" key="12">
    <source>
        <dbReference type="EMBL" id="MBC5717255.1"/>
    </source>
</evidence>
<dbReference type="Pfam" id="PF02424">
    <property type="entry name" value="ApbE"/>
    <property type="match status" value="1"/>
</dbReference>
<reference evidence="12" key="1">
    <citation type="submission" date="2020-08" db="EMBL/GenBank/DDBJ databases">
        <title>Genome public.</title>
        <authorList>
            <person name="Liu C."/>
            <person name="Sun Q."/>
        </authorList>
    </citation>
    <scope>NUCLEOTIDE SEQUENCE</scope>
    <source>
        <strain evidence="12">BX5</strain>
    </source>
</reference>
<dbReference type="Gene3D" id="3.10.520.10">
    <property type="entry name" value="ApbE-like domains"/>
    <property type="match status" value="1"/>
</dbReference>
<keyword evidence="4 10" id="KW-0808">Transferase</keyword>
<evidence type="ECO:0000256" key="2">
    <source>
        <dbReference type="ARBA" id="ARBA00016337"/>
    </source>
</evidence>
<sequence>MDTVMTLTVYGTDKAACQAVLRDGEDMLYDWNRHLSATGSADSDVYALNHAEGRPVPLGEDTAQLLGRALDLCALTDGALDVTAYSAVEAWGFPGNNDYRVPAQAELDALAAKIDYTRVKLDRDSGQASLPDGMELDLGAVAKGWAGDQLARLVRETEGVDGALLNLGQSTIQTVGAKPDGSAWRIGIQDPLGEGTALAELTQQAARTGDASQAPAIQTEQGSYLGVLELTDRAMSTSGGYQRCFVQDDEIYWHILDPKTAAPARSGLASVTVVADSGLLCDGLSTALFVMGLDRGVQFWQTWRDHKDVSFDCIFITDDGSVYLTPGLADAFTLADGQSREVTVLS</sequence>
<dbReference type="GO" id="GO:0016740">
    <property type="term" value="F:transferase activity"/>
    <property type="evidence" value="ECO:0007669"/>
    <property type="project" value="UniProtKB-UniRule"/>
</dbReference>
<dbReference type="PANTHER" id="PTHR30040">
    <property type="entry name" value="THIAMINE BIOSYNTHESIS LIPOPROTEIN APBE"/>
    <property type="match status" value="1"/>
</dbReference>
<name>A0A8J6MAT7_9FIRM</name>
<gene>
    <name evidence="12" type="ORF">H8S55_07990</name>
</gene>
<dbReference type="Proteomes" id="UP000602260">
    <property type="component" value="Unassembled WGS sequence"/>
</dbReference>
<comment type="caution">
    <text evidence="12">The sequence shown here is derived from an EMBL/GenBank/DDBJ whole genome shotgun (WGS) entry which is preliminary data.</text>
</comment>
<feature type="binding site" evidence="11">
    <location>
        <position position="286"/>
    </location>
    <ligand>
        <name>Mg(2+)</name>
        <dbReference type="ChEBI" id="CHEBI:18420"/>
    </ligand>
</feature>
<evidence type="ECO:0000256" key="10">
    <source>
        <dbReference type="PIRNR" id="PIRNR006268"/>
    </source>
</evidence>
<evidence type="ECO:0000256" key="1">
    <source>
        <dbReference type="ARBA" id="ARBA00011955"/>
    </source>
</evidence>
<dbReference type="SUPFAM" id="SSF143631">
    <property type="entry name" value="ApbE-like"/>
    <property type="match status" value="1"/>
</dbReference>
<evidence type="ECO:0000256" key="4">
    <source>
        <dbReference type="ARBA" id="ARBA00022679"/>
    </source>
</evidence>
<dbReference type="InterPro" id="IPR003374">
    <property type="entry name" value="ApbE-like_sf"/>
</dbReference>
<dbReference type="AlphaFoldDB" id="A0A8J6MAT7"/>
<evidence type="ECO:0000256" key="8">
    <source>
        <dbReference type="ARBA" id="ARBA00031306"/>
    </source>
</evidence>
<keyword evidence="3 10" id="KW-0285">Flavoprotein</keyword>
<dbReference type="GO" id="GO:0046872">
    <property type="term" value="F:metal ion binding"/>
    <property type="evidence" value="ECO:0007669"/>
    <property type="project" value="UniProtKB-UniRule"/>
</dbReference>
<feature type="binding site" evidence="11">
    <location>
        <position position="140"/>
    </location>
    <ligand>
        <name>Mg(2+)</name>
        <dbReference type="ChEBI" id="CHEBI:18420"/>
    </ligand>
</feature>
<proteinExistence type="inferred from homology"/>
<evidence type="ECO:0000256" key="9">
    <source>
        <dbReference type="ARBA" id="ARBA00048540"/>
    </source>
</evidence>
<organism evidence="12 13">
    <name type="scientific">Flintibacter faecis</name>
    <dbReference type="NCBI Taxonomy" id="2763047"/>
    <lineage>
        <taxon>Bacteria</taxon>
        <taxon>Bacillati</taxon>
        <taxon>Bacillota</taxon>
        <taxon>Clostridia</taxon>
        <taxon>Eubacteriales</taxon>
        <taxon>Flintibacter</taxon>
    </lineage>
</organism>
<feature type="binding site" evidence="11">
    <location>
        <position position="282"/>
    </location>
    <ligand>
        <name>Mg(2+)</name>
        <dbReference type="ChEBI" id="CHEBI:18420"/>
    </ligand>
</feature>
<evidence type="ECO:0000256" key="3">
    <source>
        <dbReference type="ARBA" id="ARBA00022630"/>
    </source>
</evidence>
<evidence type="ECO:0000256" key="5">
    <source>
        <dbReference type="ARBA" id="ARBA00022723"/>
    </source>
</evidence>
<dbReference type="PANTHER" id="PTHR30040:SF2">
    <property type="entry name" value="FAD:PROTEIN FMN TRANSFERASE"/>
    <property type="match status" value="1"/>
</dbReference>
<evidence type="ECO:0000256" key="7">
    <source>
        <dbReference type="ARBA" id="ARBA00022842"/>
    </source>
</evidence>
<accession>A0A8J6MAT7</accession>
<dbReference type="InterPro" id="IPR024932">
    <property type="entry name" value="ApbE"/>
</dbReference>
<evidence type="ECO:0000313" key="13">
    <source>
        <dbReference type="Proteomes" id="UP000602260"/>
    </source>
</evidence>
<protein>
    <recommendedName>
        <fullName evidence="2 10">FAD:protein FMN transferase</fullName>
        <ecNumber evidence="1 10">2.7.1.180</ecNumber>
    </recommendedName>
    <alternativeName>
        <fullName evidence="8 10">Flavin transferase</fullName>
    </alternativeName>
</protein>
<evidence type="ECO:0000256" key="11">
    <source>
        <dbReference type="PIRSR" id="PIRSR006268-2"/>
    </source>
</evidence>
<comment type="similarity">
    <text evidence="10">Belongs to the ApbE family.</text>
</comment>
<dbReference type="EC" id="2.7.1.180" evidence="1 10"/>
<dbReference type="PIRSF" id="PIRSF006268">
    <property type="entry name" value="ApbE"/>
    <property type="match status" value="1"/>
</dbReference>
<keyword evidence="5 10" id="KW-0479">Metal-binding</keyword>
<keyword evidence="13" id="KW-1185">Reference proteome</keyword>
<dbReference type="EMBL" id="JACOPN010000005">
    <property type="protein sequence ID" value="MBC5717255.1"/>
    <property type="molecule type" value="Genomic_DNA"/>
</dbReference>
<keyword evidence="7 10" id="KW-0460">Magnesium</keyword>
<evidence type="ECO:0000256" key="6">
    <source>
        <dbReference type="ARBA" id="ARBA00022827"/>
    </source>
</evidence>
<keyword evidence="6 10" id="KW-0274">FAD</keyword>
<comment type="catalytic activity">
    <reaction evidence="9 10">
        <text>L-threonyl-[protein] + FAD = FMN-L-threonyl-[protein] + AMP + H(+)</text>
        <dbReference type="Rhea" id="RHEA:36847"/>
        <dbReference type="Rhea" id="RHEA-COMP:11060"/>
        <dbReference type="Rhea" id="RHEA-COMP:11061"/>
        <dbReference type="ChEBI" id="CHEBI:15378"/>
        <dbReference type="ChEBI" id="CHEBI:30013"/>
        <dbReference type="ChEBI" id="CHEBI:57692"/>
        <dbReference type="ChEBI" id="CHEBI:74257"/>
        <dbReference type="ChEBI" id="CHEBI:456215"/>
        <dbReference type="EC" id="2.7.1.180"/>
    </reaction>
</comment>
<comment type="cofactor">
    <cofactor evidence="11">
        <name>Mg(2+)</name>
        <dbReference type="ChEBI" id="CHEBI:18420"/>
    </cofactor>
    <cofactor evidence="11">
        <name>Mn(2+)</name>
        <dbReference type="ChEBI" id="CHEBI:29035"/>
    </cofactor>
    <text evidence="11">Magnesium. Can also use manganese.</text>
</comment>